<evidence type="ECO:0000313" key="2">
    <source>
        <dbReference type="Proteomes" id="UP000005045"/>
    </source>
</evidence>
<proteinExistence type="predicted"/>
<sequence length="54" mass="6268">MRIFVLRFKRDAWRIRVFAHHSNPASTPPSRVRKVLPHNHSPGGWRLIVSQAIA</sequence>
<accession>B1G3U5</accession>
<comment type="caution">
    <text evidence="1">The sequence shown here is derived from an EMBL/GenBank/DDBJ whole genome shotgun (WGS) entry which is preliminary data.</text>
</comment>
<keyword evidence="2" id="KW-1185">Reference proteome</keyword>
<gene>
    <name evidence="1" type="ORF">BgramDRAFT_3993</name>
</gene>
<dbReference type="AlphaFoldDB" id="B1G3U5"/>
<dbReference type="EMBL" id="ABLD01000012">
    <property type="protein sequence ID" value="EDT09271.1"/>
    <property type="molecule type" value="Genomic_DNA"/>
</dbReference>
<dbReference type="Proteomes" id="UP000005045">
    <property type="component" value="Unassembled WGS sequence"/>
</dbReference>
<reference evidence="1 2" key="1">
    <citation type="submission" date="2008-03" db="EMBL/GenBank/DDBJ databases">
        <title>Sequencing of the draft genome and assembly of Burkholderia graminis C4D1M.</title>
        <authorList>
            <consortium name="US DOE Joint Genome Institute (JGI-PGF)"/>
            <person name="Copeland A."/>
            <person name="Lucas S."/>
            <person name="Lapidus A."/>
            <person name="Glavina del Rio T."/>
            <person name="Dalin E."/>
            <person name="Tice H."/>
            <person name="Bruce D."/>
            <person name="Goodwin L."/>
            <person name="Pitluck S."/>
            <person name="Larimer F."/>
            <person name="Land M.L."/>
            <person name="Hauser L."/>
            <person name="Tiedje J."/>
            <person name="Richardson P."/>
        </authorList>
    </citation>
    <scope>NUCLEOTIDE SEQUENCE [LARGE SCALE GENOMIC DNA]</scope>
    <source>
        <strain evidence="2">ATCC 700544 / DSM 17151 / LMG 18924 / NCIMB 13744 / C4D1M</strain>
    </source>
</reference>
<protein>
    <submittedName>
        <fullName evidence="1">Uncharacterized protein</fullName>
    </submittedName>
</protein>
<evidence type="ECO:0000313" key="1">
    <source>
        <dbReference type="EMBL" id="EDT09271.1"/>
    </source>
</evidence>
<name>B1G3U5_PARG4</name>
<organism evidence="1 2">
    <name type="scientific">Paraburkholderia graminis (strain ATCC 700544 / DSM 17151 / LMG 18924 / NCIMB 13744 / C4D1M)</name>
    <dbReference type="NCBI Taxonomy" id="396598"/>
    <lineage>
        <taxon>Bacteria</taxon>
        <taxon>Pseudomonadati</taxon>
        <taxon>Pseudomonadota</taxon>
        <taxon>Betaproteobacteria</taxon>
        <taxon>Burkholderiales</taxon>
        <taxon>Burkholderiaceae</taxon>
        <taxon>Paraburkholderia</taxon>
    </lineage>
</organism>